<evidence type="ECO:0000313" key="8">
    <source>
        <dbReference type="EMBL" id="WNM57793.1"/>
    </source>
</evidence>
<evidence type="ECO:0000259" key="7">
    <source>
        <dbReference type="PROSITE" id="PS51007"/>
    </source>
</evidence>
<dbReference type="PROSITE" id="PS51007">
    <property type="entry name" value="CYTC"/>
    <property type="match status" value="1"/>
</dbReference>
<keyword evidence="6" id="KW-0472">Membrane</keyword>
<feature type="compositionally biased region" description="Low complexity" evidence="5">
    <location>
        <begin position="50"/>
        <end position="61"/>
    </location>
</feature>
<proteinExistence type="predicted"/>
<evidence type="ECO:0000256" key="5">
    <source>
        <dbReference type="SAM" id="MobiDB-lite"/>
    </source>
</evidence>
<feature type="transmembrane region" description="Helical" evidence="6">
    <location>
        <begin position="16"/>
        <end position="35"/>
    </location>
</feature>
<keyword evidence="1 4" id="KW-0349">Heme</keyword>
<keyword evidence="6" id="KW-0812">Transmembrane</keyword>
<keyword evidence="3 4" id="KW-0408">Iron</keyword>
<dbReference type="GO" id="GO:0046872">
    <property type="term" value="F:metal ion binding"/>
    <property type="evidence" value="ECO:0007669"/>
    <property type="project" value="UniProtKB-KW"/>
</dbReference>
<name>A0AA96JS34_9BACT</name>
<evidence type="ECO:0000256" key="4">
    <source>
        <dbReference type="PROSITE-ProRule" id="PRU00433"/>
    </source>
</evidence>
<gene>
    <name evidence="8" type="ORF">PP769_17755</name>
</gene>
<dbReference type="Proteomes" id="UP001302719">
    <property type="component" value="Chromosome"/>
</dbReference>
<evidence type="ECO:0000256" key="2">
    <source>
        <dbReference type="ARBA" id="ARBA00022723"/>
    </source>
</evidence>
<dbReference type="RefSeq" id="WP_312642720.1">
    <property type="nucleotide sequence ID" value="NZ_CP116967.1"/>
</dbReference>
<keyword evidence="6" id="KW-1133">Transmembrane helix</keyword>
<evidence type="ECO:0000313" key="9">
    <source>
        <dbReference type="Proteomes" id="UP001302719"/>
    </source>
</evidence>
<accession>A0AA96JS34</accession>
<dbReference type="GO" id="GO:0020037">
    <property type="term" value="F:heme binding"/>
    <property type="evidence" value="ECO:0007669"/>
    <property type="project" value="InterPro"/>
</dbReference>
<keyword evidence="9" id="KW-1185">Reference proteome</keyword>
<protein>
    <recommendedName>
        <fullName evidence="7">Cytochrome c domain-containing protein</fullName>
    </recommendedName>
</protein>
<feature type="domain" description="Cytochrome c" evidence="7">
    <location>
        <begin position="75"/>
        <end position="179"/>
    </location>
</feature>
<evidence type="ECO:0000256" key="3">
    <source>
        <dbReference type="ARBA" id="ARBA00023004"/>
    </source>
</evidence>
<dbReference type="InterPro" id="IPR036909">
    <property type="entry name" value="Cyt_c-like_dom_sf"/>
</dbReference>
<dbReference type="InterPro" id="IPR009056">
    <property type="entry name" value="Cyt_c-like_dom"/>
</dbReference>
<evidence type="ECO:0000256" key="1">
    <source>
        <dbReference type="ARBA" id="ARBA00022617"/>
    </source>
</evidence>
<sequence length="180" mass="19457">MKKPKSSQFSGSRETFLIFIVVACGIMATLSVNLFNQSPSDPSEARVGESTSPDQPDSPSTKVPSVELTDVPLATGTEPLEKLFVQSGCAVCHTIPGIAPALGREGPRLVLGTNGPLRLADPQYQGTATTVREYVQESILNPGAYVVPGYADRVMPRWYGKRLNAMALDRMAEYLENVKE</sequence>
<organism evidence="8 9">
    <name type="scientific">Candidatus Nitrospira allomarina</name>
    <dbReference type="NCBI Taxonomy" id="3020900"/>
    <lineage>
        <taxon>Bacteria</taxon>
        <taxon>Pseudomonadati</taxon>
        <taxon>Nitrospirota</taxon>
        <taxon>Nitrospiria</taxon>
        <taxon>Nitrospirales</taxon>
        <taxon>Nitrospiraceae</taxon>
        <taxon>Nitrospira</taxon>
    </lineage>
</organism>
<reference evidence="8 9" key="1">
    <citation type="submission" date="2023-01" db="EMBL/GenBank/DDBJ databases">
        <title>Cultivation and genomic characterization of new, ubiquitous marine nitrite-oxidizing bacteria from the Nitrospirales.</title>
        <authorList>
            <person name="Mueller A.J."/>
            <person name="Daebeler A."/>
            <person name="Herbold C.W."/>
            <person name="Kirkegaard R.H."/>
            <person name="Daims H."/>
        </authorList>
    </citation>
    <scope>NUCLEOTIDE SEQUENCE [LARGE SCALE GENOMIC DNA]</scope>
    <source>
        <strain evidence="8 9">VA</strain>
    </source>
</reference>
<dbReference type="Gene3D" id="1.10.760.10">
    <property type="entry name" value="Cytochrome c-like domain"/>
    <property type="match status" value="1"/>
</dbReference>
<dbReference type="EMBL" id="CP116967">
    <property type="protein sequence ID" value="WNM57793.1"/>
    <property type="molecule type" value="Genomic_DNA"/>
</dbReference>
<dbReference type="GO" id="GO:0009055">
    <property type="term" value="F:electron transfer activity"/>
    <property type="evidence" value="ECO:0007669"/>
    <property type="project" value="InterPro"/>
</dbReference>
<feature type="region of interest" description="Disordered" evidence="5">
    <location>
        <begin position="37"/>
        <end position="66"/>
    </location>
</feature>
<keyword evidence="2 4" id="KW-0479">Metal-binding</keyword>
<dbReference type="KEGG" id="nall:PP769_17755"/>
<dbReference type="AlphaFoldDB" id="A0AA96JS34"/>
<dbReference type="SUPFAM" id="SSF46626">
    <property type="entry name" value="Cytochrome c"/>
    <property type="match status" value="1"/>
</dbReference>
<evidence type="ECO:0000256" key="6">
    <source>
        <dbReference type="SAM" id="Phobius"/>
    </source>
</evidence>